<proteinExistence type="predicted"/>
<name>R7ZQ23_9BACT</name>
<dbReference type="Proteomes" id="UP000013909">
    <property type="component" value="Unassembled WGS sequence"/>
</dbReference>
<gene>
    <name evidence="1" type="ORF">ADIS_3343</name>
</gene>
<dbReference type="EMBL" id="AQHR01000088">
    <property type="protein sequence ID" value="EON76215.1"/>
    <property type="molecule type" value="Genomic_DNA"/>
</dbReference>
<dbReference type="STRING" id="1232681.ADIS_3343"/>
<evidence type="ECO:0000313" key="1">
    <source>
        <dbReference type="EMBL" id="EON76215.1"/>
    </source>
</evidence>
<evidence type="ECO:0000313" key="2">
    <source>
        <dbReference type="Proteomes" id="UP000013909"/>
    </source>
</evidence>
<organism evidence="1 2">
    <name type="scientific">Lunatimonas lonarensis</name>
    <dbReference type="NCBI Taxonomy" id="1232681"/>
    <lineage>
        <taxon>Bacteria</taxon>
        <taxon>Pseudomonadati</taxon>
        <taxon>Bacteroidota</taxon>
        <taxon>Cytophagia</taxon>
        <taxon>Cytophagales</taxon>
        <taxon>Cyclobacteriaceae</taxon>
    </lineage>
</organism>
<accession>R7ZQ23</accession>
<reference evidence="1 2" key="1">
    <citation type="submission" date="2013-02" db="EMBL/GenBank/DDBJ databases">
        <title>A novel strain isolated from Lonar lake, Maharashtra, India.</title>
        <authorList>
            <person name="Singh A."/>
        </authorList>
    </citation>
    <scope>NUCLEOTIDE SEQUENCE [LARGE SCALE GENOMIC DNA]</scope>
    <source>
        <strain evidence="1 2">AK24</strain>
    </source>
</reference>
<protein>
    <submittedName>
        <fullName evidence="1">Uncharacterized protein</fullName>
    </submittedName>
</protein>
<comment type="caution">
    <text evidence="1">The sequence shown here is derived from an EMBL/GenBank/DDBJ whole genome shotgun (WGS) entry which is preliminary data.</text>
</comment>
<sequence length="342" mass="38933">MLDLMDIDPTRKRILLHDPQRGIILLTDFSGTHLETMKKRGDNRDSYGMYPWTPAQFLENGHFFLIGFKGYQEFGPDGRLARATPFSSQDVPGFSGRAAADNPAASHGSKYIFRGITAWGQHTKAEPEYYENFQLLATLNPDSGKLHRFLHLANESLFRNGQAYDVTEMIPSFALRGDSLYVTVGTDPNLYLYHLDDTSSPIAVHKMEHSLFFPGQGKAPAEADVRGIALDASAGRTRSLALVDTLLLACYHPGFDPLDRERYQNLEGNYAEFMAEMERKYTDRLLIMNLGGKRLADIEIPSQLDYRQLLYRDGELWFLSRFNKEQEEDFVKLYKVNLAIKN</sequence>
<dbReference type="AlphaFoldDB" id="R7ZQ23"/>
<keyword evidence="2" id="KW-1185">Reference proteome</keyword>